<keyword evidence="6" id="KW-0479">Metal-binding</keyword>
<evidence type="ECO:0000256" key="6">
    <source>
        <dbReference type="ARBA" id="ARBA00022723"/>
    </source>
</evidence>
<comment type="similarity">
    <text evidence="2">Belongs to the folylpolyglutamate synthase family.</text>
</comment>
<dbReference type="InterPro" id="IPR001645">
    <property type="entry name" value="Folylpolyglutamate_synth"/>
</dbReference>
<reference evidence="14" key="1">
    <citation type="journal article" date="2020" name="Stud. Mycol.">
        <title>101 Dothideomycetes genomes: a test case for predicting lifestyles and emergence of pathogens.</title>
        <authorList>
            <person name="Haridas S."/>
            <person name="Albert R."/>
            <person name="Binder M."/>
            <person name="Bloem J."/>
            <person name="Labutti K."/>
            <person name="Salamov A."/>
            <person name="Andreopoulos B."/>
            <person name="Baker S."/>
            <person name="Barry K."/>
            <person name="Bills G."/>
            <person name="Bluhm B."/>
            <person name="Cannon C."/>
            <person name="Castanera R."/>
            <person name="Culley D."/>
            <person name="Daum C."/>
            <person name="Ezra D."/>
            <person name="Gonzalez J."/>
            <person name="Henrissat B."/>
            <person name="Kuo A."/>
            <person name="Liang C."/>
            <person name="Lipzen A."/>
            <person name="Lutzoni F."/>
            <person name="Magnuson J."/>
            <person name="Mondo S."/>
            <person name="Nolan M."/>
            <person name="Ohm R."/>
            <person name="Pangilinan J."/>
            <person name="Park H.-J."/>
            <person name="Ramirez L."/>
            <person name="Alfaro M."/>
            <person name="Sun H."/>
            <person name="Tritt A."/>
            <person name="Yoshinaga Y."/>
            <person name="Zwiers L.-H."/>
            <person name="Turgeon B."/>
            <person name="Goodwin S."/>
            <person name="Spatafora J."/>
            <person name="Crous P."/>
            <person name="Grigoriev I."/>
        </authorList>
    </citation>
    <scope>NUCLEOTIDE SEQUENCE</scope>
    <source>
        <strain evidence="14">CBS 121410</strain>
    </source>
</reference>
<keyword evidence="5" id="KW-0436">Ligase</keyword>
<feature type="compositionally biased region" description="Basic and acidic residues" evidence="13">
    <location>
        <begin position="505"/>
        <end position="527"/>
    </location>
</feature>
<dbReference type="Gene3D" id="3.40.1190.10">
    <property type="entry name" value="Mur-like, catalytic domain"/>
    <property type="match status" value="1"/>
</dbReference>
<name>A0A9P4HQX8_9PEZI</name>
<sequence>MPSLAVESNNTVQAMNTVMRSCSVDRSYKRAVEILCSRRRPKRPTLGPAENMPGLTRIPDAKDKPDLKGVPSIVGMKQWLGQIGHTTTDLDRLNIIHVAGTKGKGSTSAFMESFLRTAGKRTNFPRKTGLYTSPHLIFPEERIRINFEPLARDLFAEYFFEVWDALSVGEEPSRLMPRYLQLLALVGFHAFIKEGVDAAIIECHHGGEYDATNIIEHPVAAVITPLGIDHIKQLGPNFENIAWHKAGIFKPGTWAFSAPQNDPAPKVLRKRAEEKGIGVEFVGDDPSLPSDSLQLKPDVQHKNCSLALAAVRRFLLEKSPERDPSLSKEDIAQAVGQFFWPGRFQLVVEESNHWFLDGAHNEMSVSKAAQWFIESSAALNAPTTRILIFSQISDQRDSTLVLECLARALGNVDIHHVIFTLYTSGQDFESESQTGDSVYRKIWKMTHDESIISFAPNAQEALASAREIGAANGGMSTLITGSQHLVGGALFHLNCCDYLRGAERGAGRETEEGVEREAEERCERDPEAGTEWDDKEEAKRSS</sequence>
<dbReference type="InterPro" id="IPR036615">
    <property type="entry name" value="Mur_ligase_C_dom_sf"/>
</dbReference>
<dbReference type="GO" id="GO:0006730">
    <property type="term" value="P:one-carbon metabolic process"/>
    <property type="evidence" value="ECO:0007669"/>
    <property type="project" value="UniProtKB-KW"/>
</dbReference>
<dbReference type="Proteomes" id="UP000799776">
    <property type="component" value="Unassembled WGS sequence"/>
</dbReference>
<dbReference type="PANTHER" id="PTHR11136">
    <property type="entry name" value="FOLYLPOLYGLUTAMATE SYNTHASE-RELATED"/>
    <property type="match status" value="1"/>
</dbReference>
<dbReference type="GO" id="GO:0005829">
    <property type="term" value="C:cytosol"/>
    <property type="evidence" value="ECO:0007669"/>
    <property type="project" value="TreeGrafter"/>
</dbReference>
<evidence type="ECO:0000256" key="12">
    <source>
        <dbReference type="ARBA" id="ARBA00047493"/>
    </source>
</evidence>
<dbReference type="EC" id="6.3.2.17" evidence="3"/>
<evidence type="ECO:0000256" key="8">
    <source>
        <dbReference type="ARBA" id="ARBA00022840"/>
    </source>
</evidence>
<dbReference type="GO" id="GO:0005739">
    <property type="term" value="C:mitochondrion"/>
    <property type="evidence" value="ECO:0007669"/>
    <property type="project" value="TreeGrafter"/>
</dbReference>
<evidence type="ECO:0000256" key="2">
    <source>
        <dbReference type="ARBA" id="ARBA00008276"/>
    </source>
</evidence>
<dbReference type="AlphaFoldDB" id="A0A9P4HQX8"/>
<evidence type="ECO:0000313" key="14">
    <source>
        <dbReference type="EMBL" id="KAF2085297.1"/>
    </source>
</evidence>
<keyword evidence="4" id="KW-0554">One-carbon metabolism</keyword>
<keyword evidence="15" id="KW-1185">Reference proteome</keyword>
<dbReference type="EMBL" id="ML978732">
    <property type="protein sequence ID" value="KAF2085297.1"/>
    <property type="molecule type" value="Genomic_DNA"/>
</dbReference>
<keyword evidence="9" id="KW-0460">Magnesium</keyword>
<comment type="caution">
    <text evidence="14">The sequence shown here is derived from an EMBL/GenBank/DDBJ whole genome shotgun (WGS) entry which is preliminary data.</text>
</comment>
<dbReference type="GO" id="GO:0005524">
    <property type="term" value="F:ATP binding"/>
    <property type="evidence" value="ECO:0007669"/>
    <property type="project" value="UniProtKB-KW"/>
</dbReference>
<feature type="region of interest" description="Disordered" evidence="13">
    <location>
        <begin position="39"/>
        <end position="64"/>
    </location>
</feature>
<evidence type="ECO:0000256" key="10">
    <source>
        <dbReference type="ARBA" id="ARBA00030592"/>
    </source>
</evidence>
<evidence type="ECO:0000256" key="11">
    <source>
        <dbReference type="ARBA" id="ARBA00030876"/>
    </source>
</evidence>
<evidence type="ECO:0000256" key="9">
    <source>
        <dbReference type="ARBA" id="ARBA00022842"/>
    </source>
</evidence>
<dbReference type="SUPFAM" id="SSF53244">
    <property type="entry name" value="MurD-like peptide ligases, peptide-binding domain"/>
    <property type="match status" value="1"/>
</dbReference>
<protein>
    <recommendedName>
        <fullName evidence="3">tetrahydrofolate synthase</fullName>
        <ecNumber evidence="3">6.3.2.17</ecNumber>
    </recommendedName>
    <alternativeName>
        <fullName evidence="11">Folylpoly-gamma-glutamate synthetase</fullName>
    </alternativeName>
    <alternativeName>
        <fullName evidence="10">Tetrahydrofolylpolyglutamate synthase</fullName>
    </alternativeName>
</protein>
<evidence type="ECO:0000256" key="5">
    <source>
        <dbReference type="ARBA" id="ARBA00022598"/>
    </source>
</evidence>
<evidence type="ECO:0000256" key="1">
    <source>
        <dbReference type="ARBA" id="ARBA00005150"/>
    </source>
</evidence>
<dbReference type="PANTHER" id="PTHR11136:SF5">
    <property type="entry name" value="FOLYLPOLYGLUTAMATE SYNTHASE, MITOCHONDRIAL"/>
    <property type="match status" value="1"/>
</dbReference>
<evidence type="ECO:0000256" key="13">
    <source>
        <dbReference type="SAM" id="MobiDB-lite"/>
    </source>
</evidence>
<dbReference type="InterPro" id="IPR036565">
    <property type="entry name" value="Mur-like_cat_sf"/>
</dbReference>
<evidence type="ECO:0000256" key="7">
    <source>
        <dbReference type="ARBA" id="ARBA00022741"/>
    </source>
</evidence>
<evidence type="ECO:0000313" key="15">
    <source>
        <dbReference type="Proteomes" id="UP000799776"/>
    </source>
</evidence>
<dbReference type="GO" id="GO:0004326">
    <property type="term" value="F:tetrahydrofolylpolyglutamate synthase activity"/>
    <property type="evidence" value="ECO:0007669"/>
    <property type="project" value="UniProtKB-EC"/>
</dbReference>
<keyword evidence="8" id="KW-0067">ATP-binding</keyword>
<organism evidence="14 15">
    <name type="scientific">Saccharata proteae CBS 121410</name>
    <dbReference type="NCBI Taxonomy" id="1314787"/>
    <lineage>
        <taxon>Eukaryota</taxon>
        <taxon>Fungi</taxon>
        <taxon>Dikarya</taxon>
        <taxon>Ascomycota</taxon>
        <taxon>Pezizomycotina</taxon>
        <taxon>Dothideomycetes</taxon>
        <taxon>Dothideomycetes incertae sedis</taxon>
        <taxon>Botryosphaeriales</taxon>
        <taxon>Saccharataceae</taxon>
        <taxon>Saccharata</taxon>
    </lineage>
</organism>
<accession>A0A9P4HQX8</accession>
<keyword evidence="7" id="KW-0547">Nucleotide-binding</keyword>
<dbReference type="GO" id="GO:0046872">
    <property type="term" value="F:metal ion binding"/>
    <property type="evidence" value="ECO:0007669"/>
    <property type="project" value="UniProtKB-KW"/>
</dbReference>
<proteinExistence type="inferred from homology"/>
<feature type="region of interest" description="Disordered" evidence="13">
    <location>
        <begin position="505"/>
        <end position="542"/>
    </location>
</feature>
<dbReference type="NCBIfam" id="TIGR01499">
    <property type="entry name" value="folC"/>
    <property type="match status" value="1"/>
</dbReference>
<gene>
    <name evidence="14" type="ORF">K490DRAFT_75331</name>
</gene>
<comment type="catalytic activity">
    <reaction evidence="12">
        <text>(6S)-5,6,7,8-tetrahydrofolyl-(gamma-L-Glu)(n) + L-glutamate + ATP = (6S)-5,6,7,8-tetrahydrofolyl-(gamma-L-Glu)(n+1) + ADP + phosphate + H(+)</text>
        <dbReference type="Rhea" id="RHEA:10580"/>
        <dbReference type="Rhea" id="RHEA-COMP:14738"/>
        <dbReference type="Rhea" id="RHEA-COMP:14740"/>
        <dbReference type="ChEBI" id="CHEBI:15378"/>
        <dbReference type="ChEBI" id="CHEBI:29985"/>
        <dbReference type="ChEBI" id="CHEBI:30616"/>
        <dbReference type="ChEBI" id="CHEBI:43474"/>
        <dbReference type="ChEBI" id="CHEBI:141005"/>
        <dbReference type="ChEBI" id="CHEBI:456216"/>
        <dbReference type="EC" id="6.3.2.17"/>
    </reaction>
</comment>
<dbReference type="SUPFAM" id="SSF53623">
    <property type="entry name" value="MurD-like peptide ligases, catalytic domain"/>
    <property type="match status" value="1"/>
</dbReference>
<dbReference type="OrthoDB" id="5212574at2759"/>
<evidence type="ECO:0000256" key="3">
    <source>
        <dbReference type="ARBA" id="ARBA00013025"/>
    </source>
</evidence>
<evidence type="ECO:0000256" key="4">
    <source>
        <dbReference type="ARBA" id="ARBA00022563"/>
    </source>
</evidence>
<comment type="pathway">
    <text evidence="1">Cofactor biosynthesis; tetrahydrofolylpolyglutamate biosynthesis.</text>
</comment>
<dbReference type="Gene3D" id="3.90.190.20">
    <property type="entry name" value="Mur ligase, C-terminal domain"/>
    <property type="match status" value="1"/>
</dbReference>